<dbReference type="EMBL" id="JABCRI010000011">
    <property type="protein sequence ID" value="KAF8397335.1"/>
    <property type="molecule type" value="Genomic_DNA"/>
</dbReference>
<feature type="transmembrane region" description="Helical" evidence="3">
    <location>
        <begin position="192"/>
        <end position="210"/>
    </location>
</feature>
<keyword evidence="5" id="KW-1185">Reference proteome</keyword>
<evidence type="ECO:0008006" key="6">
    <source>
        <dbReference type="Google" id="ProtNLM"/>
    </source>
</evidence>
<reference evidence="4 5" key="1">
    <citation type="submission" date="2020-04" db="EMBL/GenBank/DDBJ databases">
        <title>Plant Genome Project.</title>
        <authorList>
            <person name="Zhang R.-G."/>
        </authorList>
    </citation>
    <scope>NUCLEOTIDE SEQUENCE [LARGE SCALE GENOMIC DNA]</scope>
    <source>
        <strain evidence="4">YNK0</strain>
        <tissue evidence="4">Leaf</tissue>
    </source>
</reference>
<dbReference type="OrthoDB" id="515004at2759"/>
<protein>
    <recommendedName>
        <fullName evidence="6">8-amino-7-oxononanoate synthase</fullName>
    </recommendedName>
</protein>
<evidence type="ECO:0000313" key="4">
    <source>
        <dbReference type="EMBL" id="KAF8397335.1"/>
    </source>
</evidence>
<feature type="coiled-coil region" evidence="1">
    <location>
        <begin position="111"/>
        <end position="152"/>
    </location>
</feature>
<dbReference type="PANTHER" id="PTHR35731:SF1">
    <property type="entry name" value="8-AMINO-7-OXONONANOATE SYNTHASE"/>
    <property type="match status" value="1"/>
</dbReference>
<evidence type="ECO:0000256" key="1">
    <source>
        <dbReference type="SAM" id="Coils"/>
    </source>
</evidence>
<feature type="transmembrane region" description="Helical" evidence="3">
    <location>
        <begin position="216"/>
        <end position="235"/>
    </location>
</feature>
<sequence>MIALRAIQTSFTPTKHALVHTRRLSNKKNSTISLCKSNDAGSEASPPEGDTQKQDLLAKIAMLQTQKVRLTDYLDERSDYLTQFAEDANAEFDKIGEDALKGLDEAGSRIMENLESRVQAFEESAESNKLEIEKNERELMEFDDQIQKDRNEGLFFKNLGQKVPVERVKSKEETEKIREITKENAGSKTRRNVYLALIGLLVIWVVDALISSSSDWRKVAALGVILVALLSQFFYEQRMSSKTETKEKKEE</sequence>
<keyword evidence="1" id="KW-0175">Coiled coil</keyword>
<dbReference type="PANTHER" id="PTHR35731">
    <property type="entry name" value="8-AMINO-7-OXONONANOATE SYNTHASE"/>
    <property type="match status" value="1"/>
</dbReference>
<dbReference type="Proteomes" id="UP000655225">
    <property type="component" value="Unassembled WGS sequence"/>
</dbReference>
<evidence type="ECO:0000256" key="2">
    <source>
        <dbReference type="SAM" id="MobiDB-lite"/>
    </source>
</evidence>
<feature type="region of interest" description="Disordered" evidence="2">
    <location>
        <begin position="30"/>
        <end position="51"/>
    </location>
</feature>
<comment type="caution">
    <text evidence="4">The sequence shown here is derived from an EMBL/GenBank/DDBJ whole genome shotgun (WGS) entry which is preliminary data.</text>
</comment>
<keyword evidence="3" id="KW-0812">Transmembrane</keyword>
<accession>A0A834Z106</accession>
<gene>
    <name evidence="4" type="ORF">HHK36_016248</name>
</gene>
<proteinExistence type="predicted"/>
<evidence type="ECO:0000256" key="3">
    <source>
        <dbReference type="SAM" id="Phobius"/>
    </source>
</evidence>
<keyword evidence="3" id="KW-0472">Membrane</keyword>
<feature type="compositionally biased region" description="Polar residues" evidence="2">
    <location>
        <begin position="30"/>
        <end position="40"/>
    </location>
</feature>
<dbReference type="GO" id="GO:0009507">
    <property type="term" value="C:chloroplast"/>
    <property type="evidence" value="ECO:0007669"/>
    <property type="project" value="TreeGrafter"/>
</dbReference>
<evidence type="ECO:0000313" key="5">
    <source>
        <dbReference type="Proteomes" id="UP000655225"/>
    </source>
</evidence>
<organism evidence="4 5">
    <name type="scientific">Tetracentron sinense</name>
    <name type="common">Spur-leaf</name>
    <dbReference type="NCBI Taxonomy" id="13715"/>
    <lineage>
        <taxon>Eukaryota</taxon>
        <taxon>Viridiplantae</taxon>
        <taxon>Streptophyta</taxon>
        <taxon>Embryophyta</taxon>
        <taxon>Tracheophyta</taxon>
        <taxon>Spermatophyta</taxon>
        <taxon>Magnoliopsida</taxon>
        <taxon>Trochodendrales</taxon>
        <taxon>Trochodendraceae</taxon>
        <taxon>Tetracentron</taxon>
    </lineage>
</organism>
<name>A0A834Z106_TETSI</name>
<dbReference type="OMA" id="HALFHTR"/>
<keyword evidence="3" id="KW-1133">Transmembrane helix</keyword>
<dbReference type="AlphaFoldDB" id="A0A834Z106"/>